<keyword evidence="4" id="KW-0804">Transcription</keyword>
<dbReference type="SMART" id="SM00338">
    <property type="entry name" value="BRLZ"/>
    <property type="match status" value="1"/>
</dbReference>
<dbReference type="PANTHER" id="PTHR13690">
    <property type="entry name" value="TRANSCRIPTION FACTOR POSF21-RELATED"/>
    <property type="match status" value="1"/>
</dbReference>
<dbReference type="GO" id="GO:0003677">
    <property type="term" value="F:DNA binding"/>
    <property type="evidence" value="ECO:0007669"/>
    <property type="project" value="UniProtKB-KW"/>
</dbReference>
<dbReference type="GO" id="GO:0003700">
    <property type="term" value="F:DNA-binding transcription factor activity"/>
    <property type="evidence" value="ECO:0007669"/>
    <property type="project" value="InterPro"/>
</dbReference>
<keyword evidence="3" id="KW-0238">DNA-binding</keyword>
<dbReference type="CDD" id="cd14703">
    <property type="entry name" value="bZIP_plant_RF2"/>
    <property type="match status" value="1"/>
</dbReference>
<name>A0A8B8KD65_ABRPR</name>
<evidence type="ECO:0000313" key="10">
    <source>
        <dbReference type="RefSeq" id="XP_027341681.1"/>
    </source>
</evidence>
<feature type="compositionally biased region" description="Low complexity" evidence="7">
    <location>
        <begin position="56"/>
        <end position="69"/>
    </location>
</feature>
<dbReference type="GeneID" id="113854709"/>
<dbReference type="Pfam" id="PF00170">
    <property type="entry name" value="bZIP_1"/>
    <property type="match status" value="1"/>
</dbReference>
<keyword evidence="6" id="KW-0175">Coiled coil</keyword>
<evidence type="ECO:0000256" key="6">
    <source>
        <dbReference type="SAM" id="Coils"/>
    </source>
</evidence>
<keyword evidence="2" id="KW-0805">Transcription regulation</keyword>
<dbReference type="SUPFAM" id="SSF57959">
    <property type="entry name" value="Leucine zipper domain"/>
    <property type="match status" value="1"/>
</dbReference>
<feature type="compositionally biased region" description="Low complexity" evidence="7">
    <location>
        <begin position="18"/>
        <end position="28"/>
    </location>
</feature>
<dbReference type="InterPro" id="IPR046347">
    <property type="entry name" value="bZIP_sf"/>
</dbReference>
<feature type="compositionally biased region" description="Low complexity" evidence="7">
    <location>
        <begin position="36"/>
        <end position="45"/>
    </location>
</feature>
<dbReference type="GO" id="GO:0005634">
    <property type="term" value="C:nucleus"/>
    <property type="evidence" value="ECO:0007669"/>
    <property type="project" value="UniProtKB-SubCell"/>
</dbReference>
<evidence type="ECO:0000259" key="8">
    <source>
        <dbReference type="PROSITE" id="PS50217"/>
    </source>
</evidence>
<dbReference type="PANTHER" id="PTHR13690:SF124">
    <property type="entry name" value="TRANSCRIPTION FACTOR RF2A"/>
    <property type="match status" value="1"/>
</dbReference>
<evidence type="ECO:0000256" key="7">
    <source>
        <dbReference type="SAM" id="MobiDB-lite"/>
    </source>
</evidence>
<comment type="subcellular location">
    <subcellularLocation>
        <location evidence="1">Nucleus</location>
    </subcellularLocation>
</comment>
<gene>
    <name evidence="10" type="primary">LOC113854709</name>
</gene>
<evidence type="ECO:0000256" key="1">
    <source>
        <dbReference type="ARBA" id="ARBA00004123"/>
    </source>
</evidence>
<feature type="coiled-coil region" evidence="6">
    <location>
        <begin position="245"/>
        <end position="314"/>
    </location>
</feature>
<protein>
    <submittedName>
        <fullName evidence="10">Probable transcription factor PosF21</fullName>
    </submittedName>
</protein>
<dbReference type="OrthoDB" id="1435597at2759"/>
<dbReference type="Proteomes" id="UP000694853">
    <property type="component" value="Unplaced"/>
</dbReference>
<feature type="region of interest" description="Disordered" evidence="7">
    <location>
        <begin position="387"/>
        <end position="433"/>
    </location>
</feature>
<dbReference type="PROSITE" id="PS50217">
    <property type="entry name" value="BZIP"/>
    <property type="match status" value="1"/>
</dbReference>
<evidence type="ECO:0000256" key="4">
    <source>
        <dbReference type="ARBA" id="ARBA00023163"/>
    </source>
</evidence>
<keyword evidence="9" id="KW-1185">Reference proteome</keyword>
<dbReference type="Gene3D" id="1.20.5.170">
    <property type="match status" value="1"/>
</dbReference>
<feature type="region of interest" description="Disordered" evidence="7">
    <location>
        <begin position="1"/>
        <end position="86"/>
    </location>
</feature>
<accession>A0A8B8KD65</accession>
<evidence type="ECO:0000256" key="5">
    <source>
        <dbReference type="ARBA" id="ARBA00023242"/>
    </source>
</evidence>
<feature type="compositionally biased region" description="Low complexity" evidence="7">
    <location>
        <begin position="387"/>
        <end position="402"/>
    </location>
</feature>
<evidence type="ECO:0000313" key="9">
    <source>
        <dbReference type="Proteomes" id="UP000694853"/>
    </source>
</evidence>
<evidence type="ECO:0000256" key="2">
    <source>
        <dbReference type="ARBA" id="ARBA00023015"/>
    </source>
</evidence>
<dbReference type="InterPro" id="IPR044759">
    <property type="entry name" value="bZIP_RF2"/>
</dbReference>
<keyword evidence="5" id="KW-0539">Nucleus</keyword>
<reference evidence="9" key="1">
    <citation type="journal article" date="2019" name="Toxins">
        <title>Detection of Abrin-Like and Prepropulchellin-Like Toxin Genes and Transcripts Using Whole Genome Sequencing and Full-Length Transcript Sequencing of Abrus precatorius.</title>
        <authorList>
            <person name="Hovde B.T."/>
            <person name="Daligault H.E."/>
            <person name="Hanschen E.R."/>
            <person name="Kunde Y.A."/>
            <person name="Johnson M.B."/>
            <person name="Starkenburg S.R."/>
            <person name="Johnson S.L."/>
        </authorList>
    </citation>
    <scope>NUCLEOTIDE SEQUENCE [LARGE SCALE GENOMIC DNA]</scope>
</reference>
<dbReference type="KEGG" id="aprc:113854709"/>
<dbReference type="InterPro" id="IPR004827">
    <property type="entry name" value="bZIP"/>
</dbReference>
<evidence type="ECO:0000256" key="3">
    <source>
        <dbReference type="ARBA" id="ARBA00023125"/>
    </source>
</evidence>
<dbReference type="AlphaFoldDB" id="A0A8B8KD65"/>
<dbReference type="FunFam" id="1.20.5.170:FF:000009">
    <property type="entry name" value="probable transcription factor PosF21"/>
    <property type="match status" value="1"/>
</dbReference>
<feature type="domain" description="BZIP" evidence="8">
    <location>
        <begin position="227"/>
        <end position="290"/>
    </location>
</feature>
<organism evidence="9 10">
    <name type="scientific">Abrus precatorius</name>
    <name type="common">Indian licorice</name>
    <name type="synonym">Glycine abrus</name>
    <dbReference type="NCBI Taxonomy" id="3816"/>
    <lineage>
        <taxon>Eukaryota</taxon>
        <taxon>Viridiplantae</taxon>
        <taxon>Streptophyta</taxon>
        <taxon>Embryophyta</taxon>
        <taxon>Tracheophyta</taxon>
        <taxon>Spermatophyta</taxon>
        <taxon>Magnoliopsida</taxon>
        <taxon>eudicotyledons</taxon>
        <taxon>Gunneridae</taxon>
        <taxon>Pentapetalae</taxon>
        <taxon>rosids</taxon>
        <taxon>fabids</taxon>
        <taxon>Fabales</taxon>
        <taxon>Fabaceae</taxon>
        <taxon>Papilionoideae</taxon>
        <taxon>50 kb inversion clade</taxon>
        <taxon>NPAAA clade</taxon>
        <taxon>indigoferoid/millettioid clade</taxon>
        <taxon>Abreae</taxon>
        <taxon>Abrus</taxon>
    </lineage>
</organism>
<dbReference type="RefSeq" id="XP_027341681.1">
    <property type="nucleotide sequence ID" value="XM_027485880.1"/>
</dbReference>
<sequence>MDKDKSVGHGGGLPPPSGRYSGYSPTGSAFNVKSEPSSSLPYLPLAPGTSSDSTHFGHGMSSDSSGFSHDISRMPDNPPRNRGHRRAHSEILTLPDDISFDSDLGVVGGADGPSFSDDAEEDLLSMYLDMDKFNSSSATSTFQMGEPSNCAAASATAQSVGVPTSSAENIVIGANERPRVRHQHSQSMDGSTTIKPEMLVSGSEDASAADSKKAMSAAKLAELALIDPKRAKRIWANRQSAARSKERKMRYIAELERKVQTLQTEATSLSAQLTLLQRDTNGLNSENSELKLRLQTMEQQVHLQDALNDALKEEIQHLKLLTGQAMPPNGGPMMNFASFGGGQQFYPSNHAMHTLLAAQQFQQLQIHPQKQQQHQFQQLQQQQMLQQQQQQQQQQQEQQHQQSSDLKMRAATPTPCPKDNASSDVNPSGAKDC</sequence>
<reference evidence="10" key="2">
    <citation type="submission" date="2025-08" db="UniProtKB">
        <authorList>
            <consortium name="RefSeq"/>
        </authorList>
    </citation>
    <scope>IDENTIFICATION</scope>
    <source>
        <tissue evidence="10">Young leaves</tissue>
    </source>
</reference>
<proteinExistence type="predicted"/>